<evidence type="ECO:0000313" key="5">
    <source>
        <dbReference type="Proteomes" id="UP001566204"/>
    </source>
</evidence>
<dbReference type="PANTHER" id="PTHR18964">
    <property type="entry name" value="ROK (REPRESSOR, ORF, KINASE) FAMILY"/>
    <property type="match status" value="1"/>
</dbReference>
<dbReference type="GO" id="GO:0016301">
    <property type="term" value="F:kinase activity"/>
    <property type="evidence" value="ECO:0007669"/>
    <property type="project" value="UniProtKB-KW"/>
</dbReference>
<dbReference type="GeneID" id="78462247"/>
<dbReference type="STRING" id="1123265.GCA_000686625_01924"/>
<dbReference type="KEGG" id="stha:NCTC11429_01487"/>
<evidence type="ECO:0000313" key="3">
    <source>
        <dbReference type="EMBL" id="VTR35332.1"/>
    </source>
</evidence>
<dbReference type="EMBL" id="JBEOQB010000001">
    <property type="protein sequence ID" value="MEZ0450896.1"/>
    <property type="molecule type" value="Genomic_DNA"/>
</dbReference>
<sequence>MPHTDNLFLCADLGGTHCSSGLVQVSSGYVLEGSYFRGNVNSLAERGQILSEIKETIDKTLSAATVRPSKIFISCPGPFDYENGISLMDGMNKYQALLHVNLKKFFSAITGVDVASIYFYNDASAFLLGEVVNKKMETRRVVGLTLGTGLGSSLYENGTIVDLNLGSARFHTGIVEDVISTRGMLSHLKEVFGSAPVSNIKDLVHLDGLDEYRKEAFGFLSEQLVAFIKEYICPLNPDSIIIGGSIAKAHIYFFDKLRSALDVDLSLASFDERNLFLGLTLKTFSI</sequence>
<dbReference type="InterPro" id="IPR000600">
    <property type="entry name" value="ROK"/>
</dbReference>
<dbReference type="SUPFAM" id="SSF53067">
    <property type="entry name" value="Actin-like ATPase domain"/>
    <property type="match status" value="1"/>
</dbReference>
<keyword evidence="3" id="KW-0808">Transferase</keyword>
<gene>
    <name evidence="2" type="ORF">ABTW24_04735</name>
    <name evidence="3" type="ORF">NCTC11429_01487</name>
</gene>
<dbReference type="Pfam" id="PF00480">
    <property type="entry name" value="ROK"/>
    <property type="match status" value="1"/>
</dbReference>
<dbReference type="PANTHER" id="PTHR18964:SF149">
    <property type="entry name" value="BIFUNCTIONAL UDP-N-ACETYLGLUCOSAMINE 2-EPIMERASE_N-ACETYLMANNOSAMINE KINASE"/>
    <property type="match status" value="1"/>
</dbReference>
<dbReference type="AlphaFoldDB" id="A0A4U9UT87"/>
<accession>A0A4U9UT87</accession>
<dbReference type="Proteomes" id="UP000308196">
    <property type="component" value="Chromosome"/>
</dbReference>
<dbReference type="EMBL" id="LR590484">
    <property type="protein sequence ID" value="VTR35332.1"/>
    <property type="molecule type" value="Genomic_DNA"/>
</dbReference>
<reference evidence="3 4" key="1">
    <citation type="submission" date="2019-05" db="EMBL/GenBank/DDBJ databases">
        <authorList>
            <consortium name="Pathogen Informatics"/>
        </authorList>
    </citation>
    <scope>NUCLEOTIDE SEQUENCE [LARGE SCALE GENOMIC DNA]</scope>
    <source>
        <strain evidence="3 4">NCTC11429</strain>
    </source>
</reference>
<name>A0A4U9UT87_9SPHI</name>
<dbReference type="Proteomes" id="UP001566204">
    <property type="component" value="Unassembled WGS sequence"/>
</dbReference>
<comment type="similarity">
    <text evidence="1">Belongs to the ROK (NagC/XylR) family.</text>
</comment>
<protein>
    <submittedName>
        <fullName evidence="3">D-allose kinase</fullName>
    </submittedName>
    <submittedName>
        <fullName evidence="2">ROK family protein</fullName>
    </submittedName>
</protein>
<evidence type="ECO:0000313" key="2">
    <source>
        <dbReference type="EMBL" id="MEZ0450896.1"/>
    </source>
</evidence>
<evidence type="ECO:0000256" key="1">
    <source>
        <dbReference type="ARBA" id="ARBA00006479"/>
    </source>
</evidence>
<dbReference type="RefSeq" id="WP_028069402.1">
    <property type="nucleotide sequence ID" value="NZ_CP158797.1"/>
</dbReference>
<keyword evidence="3" id="KW-0418">Kinase</keyword>
<dbReference type="InterPro" id="IPR043129">
    <property type="entry name" value="ATPase_NBD"/>
</dbReference>
<dbReference type="CDD" id="cd23763">
    <property type="entry name" value="ASKHA_ATPase_ROK"/>
    <property type="match status" value="1"/>
</dbReference>
<organism evidence="3 4">
    <name type="scientific">Sphingobacterium thalpophilum</name>
    <dbReference type="NCBI Taxonomy" id="259"/>
    <lineage>
        <taxon>Bacteria</taxon>
        <taxon>Pseudomonadati</taxon>
        <taxon>Bacteroidota</taxon>
        <taxon>Sphingobacteriia</taxon>
        <taxon>Sphingobacteriales</taxon>
        <taxon>Sphingobacteriaceae</taxon>
        <taxon>Sphingobacterium</taxon>
    </lineage>
</organism>
<reference evidence="2 5" key="2">
    <citation type="submission" date="2024-06" db="EMBL/GenBank/DDBJ databases">
        <title>Soil Sphingobacterium thalpophilum.</title>
        <authorList>
            <person name="Yang J."/>
            <person name="Li J."/>
        </authorList>
    </citation>
    <scope>NUCLEOTIDE SEQUENCE [LARGE SCALE GENOMIC DNA]</scope>
    <source>
        <strain evidence="2 5">22g91tb</strain>
    </source>
</reference>
<dbReference type="Gene3D" id="3.30.420.40">
    <property type="match status" value="2"/>
</dbReference>
<proteinExistence type="inferred from homology"/>
<keyword evidence="5" id="KW-1185">Reference proteome</keyword>
<evidence type="ECO:0000313" key="4">
    <source>
        <dbReference type="Proteomes" id="UP000308196"/>
    </source>
</evidence>